<protein>
    <submittedName>
        <fullName evidence="2">Uncharacterized protein</fullName>
    </submittedName>
</protein>
<evidence type="ECO:0000256" key="1">
    <source>
        <dbReference type="SAM" id="MobiDB-lite"/>
    </source>
</evidence>
<dbReference type="RefSeq" id="YP_009482840.1">
    <property type="nucleotide sequence ID" value="NC_037667.1"/>
</dbReference>
<feature type="compositionally biased region" description="Basic residues" evidence="1">
    <location>
        <begin position="45"/>
        <end position="54"/>
    </location>
</feature>
<dbReference type="KEGG" id="vg:36843712"/>
<dbReference type="Proteomes" id="UP000248852">
    <property type="component" value="Segment"/>
</dbReference>
<feature type="region of interest" description="Disordered" evidence="1">
    <location>
        <begin position="29"/>
        <end position="80"/>
    </location>
</feature>
<organism evidence="2">
    <name type="scientific">Pandoravirus quercus</name>
    <dbReference type="NCBI Taxonomy" id="2107709"/>
    <lineage>
        <taxon>Viruses</taxon>
        <taxon>Pandoravirus</taxon>
    </lineage>
</organism>
<dbReference type="EMBL" id="MG011689">
    <property type="protein sequence ID" value="AVK74571.1"/>
    <property type="molecule type" value="Genomic_DNA"/>
</dbReference>
<gene>
    <name evidence="2" type="ORF">pqer_cds_149</name>
</gene>
<accession>A0A2U7U809</accession>
<evidence type="ECO:0000313" key="2">
    <source>
        <dbReference type="EMBL" id="AVK74571.1"/>
    </source>
</evidence>
<feature type="compositionally biased region" description="Low complexity" evidence="1">
    <location>
        <begin position="29"/>
        <end position="39"/>
    </location>
</feature>
<feature type="compositionally biased region" description="Basic and acidic residues" evidence="1">
    <location>
        <begin position="55"/>
        <end position="64"/>
    </location>
</feature>
<dbReference type="GeneID" id="36843712"/>
<name>A0A2U7U809_9VIRU</name>
<reference evidence="2" key="1">
    <citation type="journal article" date="2018" name="Nat. Commun.">
        <title>Diversity and evolution of the emerging Pandoraviridae family.</title>
        <authorList>
            <person name="Legendre M."/>
            <person name="Fabre E."/>
            <person name="Poirot O."/>
            <person name="Jeudy S."/>
            <person name="Lartigue A."/>
            <person name="Alempic J.M."/>
            <person name="Beucher L."/>
            <person name="Philippe N."/>
            <person name="Bertaux L."/>
            <person name="Christo-Foroux E."/>
            <person name="Labadie K."/>
            <person name="Coute Y."/>
            <person name="Abergel C."/>
            <person name="Claverie J.M."/>
        </authorList>
    </citation>
    <scope>NUCLEOTIDE SEQUENCE [LARGE SCALE GENOMIC DNA]</scope>
    <source>
        <strain evidence="2">Quercus</strain>
    </source>
</reference>
<sequence>MQDFEQQHSSGTWRTRAASAVLGLMGLTSSLSSSSRSGGDTVRPLVRRHGSSHCRRTEDVDVRERRKKRAQRALHDCGLD</sequence>
<proteinExistence type="predicted"/>